<reference evidence="1" key="2">
    <citation type="journal article" date="2015" name="Data Brief">
        <title>Shoot transcriptome of the giant reed, Arundo donax.</title>
        <authorList>
            <person name="Barrero R.A."/>
            <person name="Guerrero F.D."/>
            <person name="Moolhuijzen P."/>
            <person name="Goolsby J.A."/>
            <person name="Tidwell J."/>
            <person name="Bellgard S.E."/>
            <person name="Bellgard M.I."/>
        </authorList>
    </citation>
    <scope>NUCLEOTIDE SEQUENCE</scope>
    <source>
        <tissue evidence="1">Shoot tissue taken approximately 20 cm above the soil surface</tissue>
    </source>
</reference>
<name>A0A0A9G3T0_ARUDO</name>
<dbReference type="AlphaFoldDB" id="A0A0A9G3T0"/>
<evidence type="ECO:0000313" key="1">
    <source>
        <dbReference type="EMBL" id="JAE15318.1"/>
    </source>
</evidence>
<reference evidence="1" key="1">
    <citation type="submission" date="2014-09" db="EMBL/GenBank/DDBJ databases">
        <authorList>
            <person name="Magalhaes I.L.F."/>
            <person name="Oliveira U."/>
            <person name="Santos F.R."/>
            <person name="Vidigal T.H.D.A."/>
            <person name="Brescovit A.D."/>
            <person name="Santos A.J."/>
        </authorList>
    </citation>
    <scope>NUCLEOTIDE SEQUENCE</scope>
    <source>
        <tissue evidence="1">Shoot tissue taken approximately 20 cm above the soil surface</tissue>
    </source>
</reference>
<sequence length="56" mass="6446">MPLTVCVYPSSKRADCPDPNHVMIMLQKTVQLDPNEKKAKYLVFQSSTWQMCSRIS</sequence>
<organism evidence="1">
    <name type="scientific">Arundo donax</name>
    <name type="common">Giant reed</name>
    <name type="synonym">Donax arundinaceus</name>
    <dbReference type="NCBI Taxonomy" id="35708"/>
    <lineage>
        <taxon>Eukaryota</taxon>
        <taxon>Viridiplantae</taxon>
        <taxon>Streptophyta</taxon>
        <taxon>Embryophyta</taxon>
        <taxon>Tracheophyta</taxon>
        <taxon>Spermatophyta</taxon>
        <taxon>Magnoliopsida</taxon>
        <taxon>Liliopsida</taxon>
        <taxon>Poales</taxon>
        <taxon>Poaceae</taxon>
        <taxon>PACMAD clade</taxon>
        <taxon>Arundinoideae</taxon>
        <taxon>Arundineae</taxon>
        <taxon>Arundo</taxon>
    </lineage>
</organism>
<proteinExistence type="predicted"/>
<dbReference type="EMBL" id="GBRH01182578">
    <property type="protein sequence ID" value="JAE15318.1"/>
    <property type="molecule type" value="Transcribed_RNA"/>
</dbReference>
<protein>
    <submittedName>
        <fullName evidence="1">Uncharacterized protein</fullName>
    </submittedName>
</protein>
<accession>A0A0A9G3T0</accession>